<dbReference type="PRINTS" id="PR01438">
    <property type="entry name" value="UNVRSLSTRESS"/>
</dbReference>
<dbReference type="PANTHER" id="PTHR46268">
    <property type="entry name" value="STRESS RESPONSE PROTEIN NHAX"/>
    <property type="match status" value="1"/>
</dbReference>
<dbReference type="EMBL" id="PKTG01000100">
    <property type="protein sequence ID" value="PLX16931.1"/>
    <property type="molecule type" value="Genomic_DNA"/>
</dbReference>
<dbReference type="Pfam" id="PF00582">
    <property type="entry name" value="Usp"/>
    <property type="match status" value="2"/>
</dbReference>
<dbReference type="AlphaFoldDB" id="A0A2N5ZE41"/>
<comment type="caution">
    <text evidence="3">The sequence shown here is derived from an EMBL/GenBank/DDBJ whole genome shotgun (WGS) entry which is preliminary data.</text>
</comment>
<accession>A0A2N5ZE41</accession>
<dbReference type="SUPFAM" id="SSF52402">
    <property type="entry name" value="Adenine nucleotide alpha hydrolases-like"/>
    <property type="match status" value="2"/>
</dbReference>
<name>A0A2N5ZE41_MUIH1</name>
<evidence type="ECO:0000313" key="3">
    <source>
        <dbReference type="EMBL" id="PLX16931.1"/>
    </source>
</evidence>
<evidence type="ECO:0000313" key="4">
    <source>
        <dbReference type="Proteomes" id="UP000234857"/>
    </source>
</evidence>
<feature type="domain" description="UspA" evidence="2">
    <location>
        <begin position="204"/>
        <end position="284"/>
    </location>
</feature>
<evidence type="ECO:0000256" key="1">
    <source>
        <dbReference type="ARBA" id="ARBA00008791"/>
    </source>
</evidence>
<feature type="domain" description="UspA" evidence="2">
    <location>
        <begin position="3"/>
        <end position="156"/>
    </location>
</feature>
<dbReference type="InterPro" id="IPR006016">
    <property type="entry name" value="UspA"/>
</dbReference>
<dbReference type="PANTHER" id="PTHR46268:SF6">
    <property type="entry name" value="UNIVERSAL STRESS PROTEIN UP12"/>
    <property type="match status" value="1"/>
</dbReference>
<comment type="similarity">
    <text evidence="1">Belongs to the universal stress protein A family.</text>
</comment>
<protein>
    <recommendedName>
        <fullName evidence="2">UspA domain-containing protein</fullName>
    </recommendedName>
</protein>
<proteinExistence type="inferred from homology"/>
<dbReference type="CDD" id="cd00293">
    <property type="entry name" value="USP-like"/>
    <property type="match status" value="2"/>
</dbReference>
<dbReference type="Proteomes" id="UP000234857">
    <property type="component" value="Unassembled WGS sequence"/>
</dbReference>
<gene>
    <name evidence="3" type="ORF">C0601_08835</name>
</gene>
<evidence type="ECO:0000259" key="2">
    <source>
        <dbReference type="Pfam" id="PF00582"/>
    </source>
</evidence>
<sequence>MYNILLAIDNSDFSRNALEMSIEIAQNIGAKINVLFVIENKMLYHPLGAMVFNPVIDSFDMGETYSDIYETAREKLRKLGKKVFEETNQVCQKKGVETVCYLREGILAEEIKELAFENDLVVMGRYGLSSKYSGTLLGSAVEEVCRIINRPLLLVPEKKTKIRKIAVAYDNSLFAQKTFKLGNWMDSIWKDELKFEMFSVVDDKKAEKEMQEILEGLTKEKENFTYKVLDSIEPASMILNHVQENDIDLLMMGAYGHSRIRELILGSTTSEVLRKIDKPVLLYR</sequence>
<dbReference type="Gene3D" id="3.40.50.12370">
    <property type="match status" value="1"/>
</dbReference>
<reference evidence="3 4" key="1">
    <citation type="submission" date="2017-11" db="EMBL/GenBank/DDBJ databases">
        <title>Genome-resolved metagenomics identifies genetic mobility, metabolic interactions, and unexpected diversity in perchlorate-reducing communities.</title>
        <authorList>
            <person name="Barnum T.P."/>
            <person name="Figueroa I.A."/>
            <person name="Carlstrom C.I."/>
            <person name="Lucas L.N."/>
            <person name="Engelbrektson A.L."/>
            <person name="Coates J.D."/>
        </authorList>
    </citation>
    <scope>NUCLEOTIDE SEQUENCE [LARGE SCALE GENOMIC DNA]</scope>
    <source>
        <strain evidence="3">BM706</strain>
    </source>
</reference>
<dbReference type="InterPro" id="IPR006015">
    <property type="entry name" value="Universal_stress_UspA"/>
</dbReference>
<organism evidence="3 4">
    <name type="scientific">Muiribacterium halophilum</name>
    <dbReference type="NCBI Taxonomy" id="2053465"/>
    <lineage>
        <taxon>Bacteria</taxon>
        <taxon>Candidatus Muiribacteriota</taxon>
        <taxon>Candidatus Muiribacteriia</taxon>
        <taxon>Candidatus Muiribacteriales</taxon>
        <taxon>Candidatus Muiribacteriaceae</taxon>
        <taxon>Candidatus Muiribacterium</taxon>
    </lineage>
</organism>